<dbReference type="Pfam" id="PF04982">
    <property type="entry name" value="TM_HPP"/>
    <property type="match status" value="1"/>
</dbReference>
<feature type="transmembrane region" description="Helical" evidence="2">
    <location>
        <begin position="139"/>
        <end position="156"/>
    </location>
</feature>
<gene>
    <name evidence="4" type="ORF">PVAR5_2868</name>
</gene>
<evidence type="ECO:0000259" key="3">
    <source>
        <dbReference type="Pfam" id="PF04982"/>
    </source>
</evidence>
<comment type="caution">
    <text evidence="4">The sequence shown here is derived from an EMBL/GenBank/DDBJ whole genome shotgun (WGS) entry which is preliminary data.</text>
</comment>
<dbReference type="PANTHER" id="PTHR33741:SF5">
    <property type="entry name" value="TRANSMEMBRANE PROTEIN DDB_G0269096-RELATED"/>
    <property type="match status" value="1"/>
</dbReference>
<keyword evidence="2" id="KW-0812">Transmembrane</keyword>
<feature type="transmembrane region" description="Helical" evidence="2">
    <location>
        <begin position="109"/>
        <end position="127"/>
    </location>
</feature>
<feature type="domain" description="HPP transmembrane region" evidence="3">
    <location>
        <begin position="75"/>
        <end position="246"/>
    </location>
</feature>
<evidence type="ECO:0000313" key="4">
    <source>
        <dbReference type="EMBL" id="GAD94244.1"/>
    </source>
</evidence>
<reference evidence="5" key="1">
    <citation type="journal article" date="2014" name="Genome Announc.">
        <title>Draft genome sequence of the formaldehyde-resistant fungus Byssochlamys spectabilis No. 5 (anamorph Paecilomyces variotii No. 5) (NBRC109023).</title>
        <authorList>
            <person name="Oka T."/>
            <person name="Ekino K."/>
            <person name="Fukuda K."/>
            <person name="Nomura Y."/>
        </authorList>
    </citation>
    <scope>NUCLEOTIDE SEQUENCE [LARGE SCALE GENOMIC DNA]</scope>
    <source>
        <strain evidence="5">No. 5 / NBRC 109023</strain>
    </source>
</reference>
<keyword evidence="2" id="KW-0472">Membrane</keyword>
<dbReference type="InterPro" id="IPR007065">
    <property type="entry name" value="HPP"/>
</dbReference>
<name>V5FBU7_BYSSN</name>
<dbReference type="EMBL" id="BAUL01000081">
    <property type="protein sequence ID" value="GAD94244.1"/>
    <property type="molecule type" value="Genomic_DNA"/>
</dbReference>
<keyword evidence="2" id="KW-1133">Transmembrane helix</keyword>
<protein>
    <submittedName>
        <fullName evidence="4">HPP family protein</fullName>
    </submittedName>
</protein>
<feature type="region of interest" description="Disordered" evidence="1">
    <location>
        <begin position="265"/>
        <end position="338"/>
    </location>
</feature>
<evidence type="ECO:0000256" key="1">
    <source>
        <dbReference type="SAM" id="MobiDB-lite"/>
    </source>
</evidence>
<dbReference type="AlphaFoldDB" id="V5FBU7"/>
<feature type="compositionally biased region" description="Basic and acidic residues" evidence="1">
    <location>
        <begin position="279"/>
        <end position="294"/>
    </location>
</feature>
<dbReference type="eggNOG" id="ENOG502S3SU">
    <property type="taxonomic scope" value="Eukaryota"/>
</dbReference>
<feature type="transmembrane region" description="Helical" evidence="2">
    <location>
        <begin position="219"/>
        <end position="237"/>
    </location>
</feature>
<dbReference type="PANTHER" id="PTHR33741">
    <property type="entry name" value="TRANSMEMBRANE PROTEIN DDB_G0269096-RELATED"/>
    <property type="match status" value="1"/>
</dbReference>
<accession>V5FBU7</accession>
<feature type="transmembrane region" description="Helical" evidence="2">
    <location>
        <begin position="78"/>
        <end position="97"/>
    </location>
</feature>
<dbReference type="InParanoid" id="V5FBU7"/>
<dbReference type="OrthoDB" id="2016548at2759"/>
<dbReference type="Proteomes" id="UP000018001">
    <property type="component" value="Unassembled WGS sequence"/>
</dbReference>
<feature type="compositionally biased region" description="Basic and acidic residues" evidence="1">
    <location>
        <begin position="301"/>
        <end position="326"/>
    </location>
</feature>
<dbReference type="InterPro" id="IPR058581">
    <property type="entry name" value="TM_HPP"/>
</dbReference>
<keyword evidence="5" id="KW-1185">Reference proteome</keyword>
<feature type="transmembrane region" description="Helical" evidence="2">
    <location>
        <begin position="168"/>
        <end position="191"/>
    </location>
</feature>
<organism evidence="4 5">
    <name type="scientific">Byssochlamys spectabilis (strain No. 5 / NBRC 109023)</name>
    <name type="common">Paecilomyces variotii</name>
    <dbReference type="NCBI Taxonomy" id="1356009"/>
    <lineage>
        <taxon>Eukaryota</taxon>
        <taxon>Fungi</taxon>
        <taxon>Dikarya</taxon>
        <taxon>Ascomycota</taxon>
        <taxon>Pezizomycotina</taxon>
        <taxon>Eurotiomycetes</taxon>
        <taxon>Eurotiomycetidae</taxon>
        <taxon>Eurotiales</taxon>
        <taxon>Thermoascaceae</taxon>
        <taxon>Paecilomyces</taxon>
    </lineage>
</organism>
<evidence type="ECO:0000313" key="5">
    <source>
        <dbReference type="Proteomes" id="UP000018001"/>
    </source>
</evidence>
<dbReference type="HOGENOM" id="CLU_040397_0_0_1"/>
<proteinExistence type="predicted"/>
<sequence>MNHTEEKHIANDNRPKHRYYPSWLSLSHLKFRRDWRERLPRIISRFTGYRPLDENPPYPPLPFPPFTWLAKLPLRYETWLLAWIGAFIGILLIEAIMSTSTAFRDVYHAPTIITSFGASAVLLFGVIESPVAQPRNFVLGHFLSALVGTAITRLFVLNGKYQGYLDNVAFHPSTFVNGGISMATALVVMLVTGTAHPPAGATALNAAVQSQIVTLSWRYLPTVLASSLIMLGWALVINNVGRRRYPLHWWAPGPVFVIPPEEQPDAQLRAQEEAQDEAEIQREVTEEGSFRTESDPSETISMERDGRREGSVYSERRGSLHERRASEGSMGSAADGMV</sequence>
<evidence type="ECO:0000256" key="2">
    <source>
        <dbReference type="SAM" id="Phobius"/>
    </source>
</evidence>